<dbReference type="Gene3D" id="3.40.50.150">
    <property type="entry name" value="Vaccinia Virus protein VP39"/>
    <property type="match status" value="1"/>
</dbReference>
<dbReference type="Pfam" id="PF08241">
    <property type="entry name" value="Methyltransf_11"/>
    <property type="match status" value="1"/>
</dbReference>
<dbReference type="RefSeq" id="WP_143028554.1">
    <property type="nucleotide sequence ID" value="NZ_FMZV01000008.1"/>
</dbReference>
<keyword evidence="3" id="KW-1185">Reference proteome</keyword>
<sequence length="271" mass="30241">MKRPKSVQAREAEFWDTVVEESDLSPAESLVRMEDRYDPCVPWLGFMGLHRFFDDMIKFIDCSPGQRILDLGCGTGFLSIALALRGAQVNGIDISPKSIEICRRRAALAGVQDRIDFQVMDCENLDFPDGHFDAVVGSFVLHHLDLERVALSLSRVLRANGKVACIETMGLNPALMLARRTLPGRFGIEKASSEDEAPIDKAGLDRIRNHFSGEVTVTNPDVVFLRMGGYLSFLNNPPVRALLKAGDTTLRYLPFLHFFSYFGLVKMEKTG</sequence>
<dbReference type="Proteomes" id="UP000199628">
    <property type="component" value="Unassembled WGS sequence"/>
</dbReference>
<dbReference type="EMBL" id="FMZV01000008">
    <property type="protein sequence ID" value="SDD53784.1"/>
    <property type="molecule type" value="Genomic_DNA"/>
</dbReference>
<protein>
    <submittedName>
        <fullName evidence="2">Methyltransferase domain-containing protein</fullName>
    </submittedName>
</protein>
<reference evidence="3" key="1">
    <citation type="submission" date="2016-10" db="EMBL/GenBank/DDBJ databases">
        <authorList>
            <person name="Varghese N."/>
            <person name="Submissions S."/>
        </authorList>
    </citation>
    <scope>NUCLEOTIDE SEQUENCE [LARGE SCALE GENOMIC DNA]</scope>
    <source>
        <strain evidence="3">CGMCC 1.9108</strain>
    </source>
</reference>
<evidence type="ECO:0000313" key="2">
    <source>
        <dbReference type="EMBL" id="SDD53784.1"/>
    </source>
</evidence>
<evidence type="ECO:0000313" key="3">
    <source>
        <dbReference type="Proteomes" id="UP000199628"/>
    </source>
</evidence>
<dbReference type="OrthoDB" id="8153637at2"/>
<dbReference type="GO" id="GO:0032259">
    <property type="term" value="P:methylation"/>
    <property type="evidence" value="ECO:0007669"/>
    <property type="project" value="UniProtKB-KW"/>
</dbReference>
<dbReference type="PANTHER" id="PTHR43591">
    <property type="entry name" value="METHYLTRANSFERASE"/>
    <property type="match status" value="1"/>
</dbReference>
<name>A0A1G6VJU9_9RHOB</name>
<feature type="domain" description="Methyltransferase type 11" evidence="1">
    <location>
        <begin position="69"/>
        <end position="165"/>
    </location>
</feature>
<proteinExistence type="predicted"/>
<dbReference type="AlphaFoldDB" id="A0A1G6VJU9"/>
<dbReference type="SUPFAM" id="SSF53335">
    <property type="entry name" value="S-adenosyl-L-methionine-dependent methyltransferases"/>
    <property type="match status" value="1"/>
</dbReference>
<gene>
    <name evidence="2" type="ORF">SAMN04488239_10879</name>
</gene>
<dbReference type="InterPro" id="IPR013216">
    <property type="entry name" value="Methyltransf_11"/>
</dbReference>
<keyword evidence="2" id="KW-0808">Transferase</keyword>
<dbReference type="InterPro" id="IPR029063">
    <property type="entry name" value="SAM-dependent_MTases_sf"/>
</dbReference>
<dbReference type="GO" id="GO:0008757">
    <property type="term" value="F:S-adenosylmethionine-dependent methyltransferase activity"/>
    <property type="evidence" value="ECO:0007669"/>
    <property type="project" value="InterPro"/>
</dbReference>
<organism evidence="2 3">
    <name type="scientific">Ruegeria marina</name>
    <dbReference type="NCBI Taxonomy" id="639004"/>
    <lineage>
        <taxon>Bacteria</taxon>
        <taxon>Pseudomonadati</taxon>
        <taxon>Pseudomonadota</taxon>
        <taxon>Alphaproteobacteria</taxon>
        <taxon>Rhodobacterales</taxon>
        <taxon>Roseobacteraceae</taxon>
        <taxon>Ruegeria</taxon>
    </lineage>
</organism>
<evidence type="ECO:0000259" key="1">
    <source>
        <dbReference type="Pfam" id="PF08241"/>
    </source>
</evidence>
<dbReference type="CDD" id="cd02440">
    <property type="entry name" value="AdoMet_MTases"/>
    <property type="match status" value="1"/>
</dbReference>
<accession>A0A1G6VJU9</accession>
<dbReference type="STRING" id="639004.SAMN04488239_10879"/>
<keyword evidence="2" id="KW-0489">Methyltransferase</keyword>